<gene>
    <name evidence="2" type="ORF">UFOPK1762_01502</name>
    <name evidence="3" type="ORF">UFOPK2624_01216</name>
    <name evidence="1" type="ORF">UFOPK3331_01469</name>
</gene>
<evidence type="ECO:0000313" key="2">
    <source>
        <dbReference type="EMBL" id="CAB4593993.1"/>
    </source>
</evidence>
<sequence length="68" mass="7657">MVGVASIHTREKRRYQLFVHFIAETSANELTNRLIVDAVWICTIRAIDPFCSSEILRGARNAVGTHNS</sequence>
<dbReference type="EMBL" id="CAEZXY010000058">
    <property type="protein sequence ID" value="CAB4712859.1"/>
    <property type="molecule type" value="Genomic_DNA"/>
</dbReference>
<name>A0A6J5ZWB3_9ZZZZ</name>
<protein>
    <submittedName>
        <fullName evidence="1">Unannotated protein</fullName>
    </submittedName>
</protein>
<evidence type="ECO:0000313" key="1">
    <source>
        <dbReference type="EMBL" id="CAB4345127.1"/>
    </source>
</evidence>
<reference evidence="1" key="1">
    <citation type="submission" date="2020-05" db="EMBL/GenBank/DDBJ databases">
        <authorList>
            <person name="Chiriac C."/>
            <person name="Salcher M."/>
            <person name="Ghai R."/>
            <person name="Kavagutti S V."/>
        </authorList>
    </citation>
    <scope>NUCLEOTIDE SEQUENCE</scope>
</reference>
<dbReference type="EMBL" id="CAEZTY010000071">
    <property type="protein sequence ID" value="CAB4593993.1"/>
    <property type="molecule type" value="Genomic_DNA"/>
</dbReference>
<dbReference type="EMBL" id="CAESAL010000064">
    <property type="protein sequence ID" value="CAB4345127.1"/>
    <property type="molecule type" value="Genomic_DNA"/>
</dbReference>
<dbReference type="AlphaFoldDB" id="A0A6J5ZWB3"/>
<evidence type="ECO:0000313" key="3">
    <source>
        <dbReference type="EMBL" id="CAB4712859.1"/>
    </source>
</evidence>
<organism evidence="1">
    <name type="scientific">freshwater metagenome</name>
    <dbReference type="NCBI Taxonomy" id="449393"/>
    <lineage>
        <taxon>unclassified sequences</taxon>
        <taxon>metagenomes</taxon>
        <taxon>ecological metagenomes</taxon>
    </lineage>
</organism>
<accession>A0A6J5ZWB3</accession>
<proteinExistence type="predicted"/>